<keyword evidence="2" id="KW-1185">Reference proteome</keyword>
<proteinExistence type="predicted"/>
<evidence type="ECO:0000313" key="2">
    <source>
        <dbReference type="Proteomes" id="UP001595075"/>
    </source>
</evidence>
<dbReference type="EMBL" id="JAZHXI010000021">
    <property type="protein sequence ID" value="KAL2060763.1"/>
    <property type="molecule type" value="Genomic_DNA"/>
</dbReference>
<accession>A0ABR4BSY7</accession>
<reference evidence="1 2" key="1">
    <citation type="journal article" date="2024" name="Commun. Biol.">
        <title>Comparative genomic analysis of thermophilic fungi reveals convergent evolutionary adaptations and gene losses.</title>
        <authorList>
            <person name="Steindorff A.S."/>
            <person name="Aguilar-Pontes M.V."/>
            <person name="Robinson A.J."/>
            <person name="Andreopoulos B."/>
            <person name="LaButti K."/>
            <person name="Kuo A."/>
            <person name="Mondo S."/>
            <person name="Riley R."/>
            <person name="Otillar R."/>
            <person name="Haridas S."/>
            <person name="Lipzen A."/>
            <person name="Grimwood J."/>
            <person name="Schmutz J."/>
            <person name="Clum A."/>
            <person name="Reid I.D."/>
            <person name="Moisan M.C."/>
            <person name="Butler G."/>
            <person name="Nguyen T.T.M."/>
            <person name="Dewar K."/>
            <person name="Conant G."/>
            <person name="Drula E."/>
            <person name="Henrissat B."/>
            <person name="Hansel C."/>
            <person name="Singer S."/>
            <person name="Hutchinson M.I."/>
            <person name="de Vries R.P."/>
            <person name="Natvig D.O."/>
            <person name="Powell A.J."/>
            <person name="Tsang A."/>
            <person name="Grigoriev I.V."/>
        </authorList>
    </citation>
    <scope>NUCLEOTIDE SEQUENCE [LARGE SCALE GENOMIC DNA]</scope>
    <source>
        <strain evidence="1 2">CBS 494.80</strain>
    </source>
</reference>
<comment type="caution">
    <text evidence="1">The sequence shown here is derived from an EMBL/GenBank/DDBJ whole genome shotgun (WGS) entry which is preliminary data.</text>
</comment>
<dbReference type="Proteomes" id="UP001595075">
    <property type="component" value="Unassembled WGS sequence"/>
</dbReference>
<sequence>MATSDHGLNENNERNLVRSYLTPMVSERQTAFLKILDTGTLNDLAESLYTSSRLYVEAAKSGKLGKVGSCAMYEKMIKDSAIGGPRHAAALLHTIGKPVIRSIIKNTLAYDITHNTDSINDFLLPADNCAGAYVATIRVKEGPDKGKCLSKQQWKQVIGQVKDYLEIDPSPEQIDKAHSIEMRVCRRLHNDAMVRSLIELGNREFFYKGIDIYWNMLWKRLGPEGRQHMEERQIQAPFYVGCSNQLGIRIQAYDTVEHLDGVAKLWKLLLSITNVLEYSIEPVLVPIIRIWQQDQLPIAEIMLTMLASSLTIDGGLNCVHPGTFKMKDDLTKFNAAIGMLSGFDWIDKYIKESEDGVEAAVQARVNRIAVKMEIEEGRMQDIEQKLEGQLAGLSFA</sequence>
<protein>
    <submittedName>
        <fullName evidence="1">Uncharacterized protein</fullName>
    </submittedName>
</protein>
<organism evidence="1 2">
    <name type="scientific">Oculimacula yallundae</name>
    <dbReference type="NCBI Taxonomy" id="86028"/>
    <lineage>
        <taxon>Eukaryota</taxon>
        <taxon>Fungi</taxon>
        <taxon>Dikarya</taxon>
        <taxon>Ascomycota</taxon>
        <taxon>Pezizomycotina</taxon>
        <taxon>Leotiomycetes</taxon>
        <taxon>Helotiales</taxon>
        <taxon>Ploettnerulaceae</taxon>
        <taxon>Oculimacula</taxon>
    </lineage>
</organism>
<gene>
    <name evidence="1" type="ORF">VTL71DRAFT_9405</name>
</gene>
<evidence type="ECO:0000313" key="1">
    <source>
        <dbReference type="EMBL" id="KAL2060763.1"/>
    </source>
</evidence>
<name>A0ABR4BSY7_9HELO</name>